<sequence length="153" mass="15681">MAASTFSLSRSAVCASTPVRGLARGGPRFACRLSVVRAQSHNNASAAETDLVKGCAAPGVAGLAVSALVSTAAARAEDVTEATAAAGAASSAAGFGAGEAVLLLTPVVVYALFNVYREKLNPQAKFLDYVYIMAALAIFGNIFSILVFKTRFF</sequence>
<accession>A0A9W6F4K1</accession>
<feature type="transmembrane region" description="Helical" evidence="1">
    <location>
        <begin position="100"/>
        <end position="117"/>
    </location>
</feature>
<dbReference type="AlphaFoldDB" id="A0A9W6F4K1"/>
<reference evidence="2 3" key="1">
    <citation type="journal article" date="2023" name="Commun. Biol.">
        <title>Reorganization of the ancestral sex-determining regions during the evolution of trioecy in Pleodorina starrii.</title>
        <authorList>
            <person name="Takahashi K."/>
            <person name="Suzuki S."/>
            <person name="Kawai-Toyooka H."/>
            <person name="Yamamoto K."/>
            <person name="Hamaji T."/>
            <person name="Ootsuki R."/>
            <person name="Yamaguchi H."/>
            <person name="Kawachi M."/>
            <person name="Higashiyama T."/>
            <person name="Nozaki H."/>
        </authorList>
    </citation>
    <scope>NUCLEOTIDE SEQUENCE [LARGE SCALE GENOMIC DNA]</scope>
    <source>
        <strain evidence="2 3">NIES-4479</strain>
    </source>
</reference>
<name>A0A9W6F4K1_9CHLO</name>
<comment type="caution">
    <text evidence="2">The sequence shown here is derived from an EMBL/GenBank/DDBJ whole genome shotgun (WGS) entry which is preliminary data.</text>
</comment>
<keyword evidence="1" id="KW-1133">Transmembrane helix</keyword>
<dbReference type="OrthoDB" id="546340at2759"/>
<keyword evidence="3" id="KW-1185">Reference proteome</keyword>
<proteinExistence type="predicted"/>
<evidence type="ECO:0000256" key="1">
    <source>
        <dbReference type="SAM" id="Phobius"/>
    </source>
</evidence>
<dbReference type="Proteomes" id="UP001165080">
    <property type="component" value="Unassembled WGS sequence"/>
</dbReference>
<feature type="transmembrane region" description="Helical" evidence="1">
    <location>
        <begin position="129"/>
        <end position="148"/>
    </location>
</feature>
<keyword evidence="1" id="KW-0812">Transmembrane</keyword>
<evidence type="ECO:0000313" key="2">
    <source>
        <dbReference type="EMBL" id="GLC55456.1"/>
    </source>
</evidence>
<gene>
    <name evidence="2" type="primary">PLEST007134</name>
    <name evidence="2" type="ORF">PLESTB_000989100</name>
</gene>
<dbReference type="EMBL" id="BRXU01000013">
    <property type="protein sequence ID" value="GLC55456.1"/>
    <property type="molecule type" value="Genomic_DNA"/>
</dbReference>
<keyword evidence="1" id="KW-0472">Membrane</keyword>
<organism evidence="2 3">
    <name type="scientific">Pleodorina starrii</name>
    <dbReference type="NCBI Taxonomy" id="330485"/>
    <lineage>
        <taxon>Eukaryota</taxon>
        <taxon>Viridiplantae</taxon>
        <taxon>Chlorophyta</taxon>
        <taxon>core chlorophytes</taxon>
        <taxon>Chlorophyceae</taxon>
        <taxon>CS clade</taxon>
        <taxon>Chlamydomonadales</taxon>
        <taxon>Volvocaceae</taxon>
        <taxon>Pleodorina</taxon>
    </lineage>
</organism>
<protein>
    <submittedName>
        <fullName evidence="2">Uncharacterized protein</fullName>
    </submittedName>
</protein>
<evidence type="ECO:0000313" key="3">
    <source>
        <dbReference type="Proteomes" id="UP001165080"/>
    </source>
</evidence>